<feature type="non-terminal residue" evidence="1">
    <location>
        <position position="45"/>
    </location>
</feature>
<dbReference type="AlphaFoldDB" id="M6Y6K3"/>
<name>M6Y6K3_9LEPT</name>
<gene>
    <name evidence="1" type="ORF">LEP1GSC024_2073</name>
</gene>
<organism evidence="1 2">
    <name type="scientific">Leptospira noguchii str. 2001034031</name>
    <dbReference type="NCBI Taxonomy" id="1193053"/>
    <lineage>
        <taxon>Bacteria</taxon>
        <taxon>Pseudomonadati</taxon>
        <taxon>Spirochaetota</taxon>
        <taxon>Spirochaetia</taxon>
        <taxon>Leptospirales</taxon>
        <taxon>Leptospiraceae</taxon>
        <taxon>Leptospira</taxon>
    </lineage>
</organism>
<reference evidence="1 2" key="1">
    <citation type="submission" date="2013-01" db="EMBL/GenBank/DDBJ databases">
        <authorList>
            <person name="Harkins D.M."/>
            <person name="Durkin A.S."/>
            <person name="Brinkac L.M."/>
            <person name="Haft D.H."/>
            <person name="Selengut J.D."/>
            <person name="Sanka R."/>
            <person name="DePew J."/>
            <person name="Purushe J."/>
            <person name="Whelen A.C."/>
            <person name="Vinetz J.M."/>
            <person name="Sutton G.G."/>
            <person name="Nierman W.C."/>
            <person name="Fouts D.E."/>
        </authorList>
    </citation>
    <scope>NUCLEOTIDE SEQUENCE [LARGE SCALE GENOMIC DNA]</scope>
    <source>
        <strain evidence="1 2">2001034031</strain>
    </source>
</reference>
<proteinExistence type="predicted"/>
<sequence>MKHDFPCDPTSLVKWRKRIGSEGVEKFLEETILLGQREGQIKEPE</sequence>
<evidence type="ECO:0000313" key="2">
    <source>
        <dbReference type="Proteomes" id="UP000012138"/>
    </source>
</evidence>
<comment type="caution">
    <text evidence="1">The sequence shown here is derived from an EMBL/GenBank/DDBJ whole genome shotgun (WGS) entry which is preliminary data.</text>
</comment>
<protein>
    <recommendedName>
        <fullName evidence="3">Transposase</fullName>
    </recommendedName>
</protein>
<evidence type="ECO:0000313" key="1">
    <source>
        <dbReference type="EMBL" id="EMO89962.1"/>
    </source>
</evidence>
<evidence type="ECO:0008006" key="3">
    <source>
        <dbReference type="Google" id="ProtNLM"/>
    </source>
</evidence>
<dbReference type="Proteomes" id="UP000012138">
    <property type="component" value="Unassembled WGS sequence"/>
</dbReference>
<accession>M6Y6K3</accession>
<dbReference type="EMBL" id="AKXB02000072">
    <property type="protein sequence ID" value="EMO89962.1"/>
    <property type="molecule type" value="Genomic_DNA"/>
</dbReference>